<dbReference type="EMBL" id="LXQA010013139">
    <property type="protein sequence ID" value="MCH87911.1"/>
    <property type="molecule type" value="Genomic_DNA"/>
</dbReference>
<keyword evidence="2" id="KW-1185">Reference proteome</keyword>
<organism evidence="1 2">
    <name type="scientific">Trifolium medium</name>
    <dbReference type="NCBI Taxonomy" id="97028"/>
    <lineage>
        <taxon>Eukaryota</taxon>
        <taxon>Viridiplantae</taxon>
        <taxon>Streptophyta</taxon>
        <taxon>Embryophyta</taxon>
        <taxon>Tracheophyta</taxon>
        <taxon>Spermatophyta</taxon>
        <taxon>Magnoliopsida</taxon>
        <taxon>eudicotyledons</taxon>
        <taxon>Gunneridae</taxon>
        <taxon>Pentapetalae</taxon>
        <taxon>rosids</taxon>
        <taxon>fabids</taxon>
        <taxon>Fabales</taxon>
        <taxon>Fabaceae</taxon>
        <taxon>Papilionoideae</taxon>
        <taxon>50 kb inversion clade</taxon>
        <taxon>NPAAA clade</taxon>
        <taxon>Hologalegina</taxon>
        <taxon>IRL clade</taxon>
        <taxon>Trifolieae</taxon>
        <taxon>Trifolium</taxon>
    </lineage>
</organism>
<dbReference type="Proteomes" id="UP000265520">
    <property type="component" value="Unassembled WGS sequence"/>
</dbReference>
<gene>
    <name evidence="1" type="ORF">A2U01_0008792</name>
</gene>
<comment type="caution">
    <text evidence="1">The sequence shown here is derived from an EMBL/GenBank/DDBJ whole genome shotgun (WGS) entry which is preliminary data.</text>
</comment>
<name>A0A392MKM8_9FABA</name>
<protein>
    <submittedName>
        <fullName evidence="1">Uncharacterized protein</fullName>
    </submittedName>
</protein>
<sequence length="55" mass="6141">MCISGNVDLLLELPTIGSEEADKVTLPDQPDVMFIQYVGYIITKGLVENPFGWNR</sequence>
<evidence type="ECO:0000313" key="1">
    <source>
        <dbReference type="EMBL" id="MCH87911.1"/>
    </source>
</evidence>
<feature type="non-terminal residue" evidence="1">
    <location>
        <position position="55"/>
    </location>
</feature>
<accession>A0A392MKM8</accession>
<dbReference type="AlphaFoldDB" id="A0A392MKM8"/>
<proteinExistence type="predicted"/>
<reference evidence="1 2" key="1">
    <citation type="journal article" date="2018" name="Front. Plant Sci.">
        <title>Red Clover (Trifolium pratense) and Zigzag Clover (T. medium) - A Picture of Genomic Similarities and Differences.</title>
        <authorList>
            <person name="Dluhosova J."/>
            <person name="Istvanek J."/>
            <person name="Nedelnik J."/>
            <person name="Repkova J."/>
        </authorList>
    </citation>
    <scope>NUCLEOTIDE SEQUENCE [LARGE SCALE GENOMIC DNA]</scope>
    <source>
        <strain evidence="2">cv. 10/8</strain>
        <tissue evidence="1">Leaf</tissue>
    </source>
</reference>
<evidence type="ECO:0000313" key="2">
    <source>
        <dbReference type="Proteomes" id="UP000265520"/>
    </source>
</evidence>